<evidence type="ECO:0000313" key="3">
    <source>
        <dbReference type="Proteomes" id="UP000247233"/>
    </source>
</evidence>
<dbReference type="RefSeq" id="XP_025398582.1">
    <property type="nucleotide sequence ID" value="XM_025543387.1"/>
</dbReference>
<gene>
    <name evidence="2" type="ORF">BO70DRAFT_362727</name>
</gene>
<dbReference type="Proteomes" id="UP000247233">
    <property type="component" value="Unassembled WGS sequence"/>
</dbReference>
<organism evidence="2 3">
    <name type="scientific">Aspergillus heteromorphus CBS 117.55</name>
    <dbReference type="NCBI Taxonomy" id="1448321"/>
    <lineage>
        <taxon>Eukaryota</taxon>
        <taxon>Fungi</taxon>
        <taxon>Dikarya</taxon>
        <taxon>Ascomycota</taxon>
        <taxon>Pezizomycotina</taxon>
        <taxon>Eurotiomycetes</taxon>
        <taxon>Eurotiomycetidae</taxon>
        <taxon>Eurotiales</taxon>
        <taxon>Aspergillaceae</taxon>
        <taxon>Aspergillus</taxon>
        <taxon>Aspergillus subgen. Circumdati</taxon>
    </lineage>
</organism>
<comment type="caution">
    <text evidence="2">The sequence shown here is derived from an EMBL/GenBank/DDBJ whole genome shotgun (WGS) entry which is preliminary data.</text>
</comment>
<keyword evidence="3" id="KW-1185">Reference proteome</keyword>
<sequence>MYEPMRSPSMHAAHRTLELAFWIHGHSVSVDLIILAFFELGLLVRRNGYGCF</sequence>
<dbReference type="AlphaFoldDB" id="A0A317W0Z0"/>
<keyword evidence="1" id="KW-1133">Transmembrane helix</keyword>
<dbReference type="VEuPathDB" id="FungiDB:BO70DRAFT_362727"/>
<evidence type="ECO:0000256" key="1">
    <source>
        <dbReference type="SAM" id="Phobius"/>
    </source>
</evidence>
<protein>
    <submittedName>
        <fullName evidence="2">Uncharacterized protein</fullName>
    </submittedName>
</protein>
<name>A0A317W0Z0_9EURO</name>
<reference evidence="2 3" key="1">
    <citation type="submission" date="2016-12" db="EMBL/GenBank/DDBJ databases">
        <title>The genomes of Aspergillus section Nigri reveals drivers in fungal speciation.</title>
        <authorList>
            <consortium name="DOE Joint Genome Institute"/>
            <person name="Vesth T.C."/>
            <person name="Nybo J."/>
            <person name="Theobald S."/>
            <person name="Brandl J."/>
            <person name="Frisvad J.C."/>
            <person name="Nielsen K.F."/>
            <person name="Lyhne E.K."/>
            <person name="Kogle M.E."/>
            <person name="Kuo A."/>
            <person name="Riley R."/>
            <person name="Clum A."/>
            <person name="Nolan M."/>
            <person name="Lipzen A."/>
            <person name="Salamov A."/>
            <person name="Henrissat B."/>
            <person name="Wiebenga A."/>
            <person name="De Vries R.P."/>
            <person name="Grigoriev I.V."/>
            <person name="Mortensen U.H."/>
            <person name="Andersen M.R."/>
            <person name="Baker S.E."/>
        </authorList>
    </citation>
    <scope>NUCLEOTIDE SEQUENCE [LARGE SCALE GENOMIC DNA]</scope>
    <source>
        <strain evidence="2 3">CBS 117.55</strain>
    </source>
</reference>
<feature type="transmembrane region" description="Helical" evidence="1">
    <location>
        <begin position="20"/>
        <end position="44"/>
    </location>
</feature>
<dbReference type="GeneID" id="37065624"/>
<dbReference type="EMBL" id="MSFL01000015">
    <property type="protein sequence ID" value="PWY79559.1"/>
    <property type="molecule type" value="Genomic_DNA"/>
</dbReference>
<keyword evidence="1" id="KW-0812">Transmembrane</keyword>
<evidence type="ECO:0000313" key="2">
    <source>
        <dbReference type="EMBL" id="PWY79559.1"/>
    </source>
</evidence>
<keyword evidence="1" id="KW-0472">Membrane</keyword>
<proteinExistence type="predicted"/>
<accession>A0A317W0Z0</accession>